<evidence type="ECO:0000256" key="4">
    <source>
        <dbReference type="ARBA" id="ARBA00022840"/>
    </source>
</evidence>
<dbReference type="SUPFAM" id="SSF56112">
    <property type="entry name" value="Protein kinase-like (PK-like)"/>
    <property type="match status" value="1"/>
</dbReference>
<evidence type="ECO:0000256" key="5">
    <source>
        <dbReference type="PROSITE-ProRule" id="PRU10141"/>
    </source>
</evidence>
<comment type="caution">
    <text evidence="7">The sequence shown here is derived from an EMBL/GenBank/DDBJ whole genome shotgun (WGS) entry which is preliminary data.</text>
</comment>
<reference evidence="7" key="1">
    <citation type="submission" date="2022-01" db="EMBL/GenBank/DDBJ databases">
        <authorList>
            <person name="Criscuolo A."/>
        </authorList>
    </citation>
    <scope>NUCLEOTIDE SEQUENCE</scope>
    <source>
        <strain evidence="7">CIP111893</strain>
    </source>
</reference>
<evidence type="ECO:0000256" key="2">
    <source>
        <dbReference type="ARBA" id="ARBA00022741"/>
    </source>
</evidence>
<dbReference type="InterPro" id="IPR011009">
    <property type="entry name" value="Kinase-like_dom_sf"/>
</dbReference>
<dbReference type="Gene3D" id="1.10.510.10">
    <property type="entry name" value="Transferase(Phosphotransferase) domain 1"/>
    <property type="match status" value="1"/>
</dbReference>
<name>A0ABN8FYW4_9BACL</name>
<evidence type="ECO:0000313" key="7">
    <source>
        <dbReference type="EMBL" id="CAH1194954.1"/>
    </source>
</evidence>
<protein>
    <submittedName>
        <fullName evidence="7">Serine/threonine-protein kinase PknD</fullName>
        <ecNumber evidence="7">2.7.11.1</ecNumber>
    </submittedName>
</protein>
<feature type="domain" description="Protein kinase" evidence="6">
    <location>
        <begin position="19"/>
        <end position="266"/>
    </location>
</feature>
<dbReference type="Pfam" id="PF00069">
    <property type="entry name" value="Pkinase"/>
    <property type="match status" value="1"/>
</dbReference>
<dbReference type="EC" id="2.7.11.1" evidence="7"/>
<dbReference type="PROSITE" id="PS00108">
    <property type="entry name" value="PROTEIN_KINASE_ST"/>
    <property type="match status" value="1"/>
</dbReference>
<keyword evidence="1 7" id="KW-0808">Transferase</keyword>
<dbReference type="SMART" id="SM00220">
    <property type="entry name" value="S_TKc"/>
    <property type="match status" value="1"/>
</dbReference>
<dbReference type="PROSITE" id="PS50011">
    <property type="entry name" value="PROTEIN_KINASE_DOM"/>
    <property type="match status" value="1"/>
</dbReference>
<dbReference type="PANTHER" id="PTHR43289:SF34">
    <property type="entry name" value="SERINE_THREONINE-PROTEIN KINASE YBDM-RELATED"/>
    <property type="match status" value="1"/>
</dbReference>
<gene>
    <name evidence="7" type="primary">pknD_2</name>
    <name evidence="7" type="ORF">PAECIP111893_00583</name>
</gene>
<dbReference type="InterPro" id="IPR017441">
    <property type="entry name" value="Protein_kinase_ATP_BS"/>
</dbReference>
<evidence type="ECO:0000259" key="6">
    <source>
        <dbReference type="PROSITE" id="PS50011"/>
    </source>
</evidence>
<keyword evidence="4 5" id="KW-0067">ATP-binding</keyword>
<dbReference type="Gene3D" id="3.30.200.20">
    <property type="entry name" value="Phosphorylase Kinase, domain 1"/>
    <property type="match status" value="1"/>
</dbReference>
<dbReference type="GO" id="GO:0004674">
    <property type="term" value="F:protein serine/threonine kinase activity"/>
    <property type="evidence" value="ECO:0007669"/>
    <property type="project" value="UniProtKB-EC"/>
</dbReference>
<keyword evidence="3 7" id="KW-0418">Kinase</keyword>
<dbReference type="RefSeq" id="WP_236338859.1">
    <property type="nucleotide sequence ID" value="NZ_CAKMMF010000003.1"/>
</dbReference>
<organism evidence="7 8">
    <name type="scientific">Paenibacillus plantiphilus</name>
    <dbReference type="NCBI Taxonomy" id="2905650"/>
    <lineage>
        <taxon>Bacteria</taxon>
        <taxon>Bacillati</taxon>
        <taxon>Bacillota</taxon>
        <taxon>Bacilli</taxon>
        <taxon>Bacillales</taxon>
        <taxon>Paenibacillaceae</taxon>
        <taxon>Paenibacillus</taxon>
    </lineage>
</organism>
<dbReference type="CDD" id="cd14014">
    <property type="entry name" value="STKc_PknB_like"/>
    <property type="match status" value="1"/>
</dbReference>
<evidence type="ECO:0000256" key="1">
    <source>
        <dbReference type="ARBA" id="ARBA00022679"/>
    </source>
</evidence>
<dbReference type="PROSITE" id="PS00107">
    <property type="entry name" value="PROTEIN_KINASE_ATP"/>
    <property type="match status" value="1"/>
</dbReference>
<sequence>MDYPSSDGCQINDWIGERYRVVGLIGRGGMGEVYAVEDMRLQGKLRALKVNKPHLQDAHYSVEEASLLMRLNHPQLPVIVDYYPPNDAGIEMMVMDYIDGETIHSYTTSQGGEITIEMVLHIGMQLCEALHYLHQQQPAIIHRDLKPTNVMITRSGHIRLIDFGIARRYKVNQQQDTVQLGTPGFAAPEQEGEQQSDARTDIYGLGALLFYMLNRGRTPSASDKQQRSLLHKANVPQSVIAVIERMMDERPNCRLSSMAEVRAALLACLQVQEQNMGSPHYFGPIAQTEQTRHARVPGMGDSSFADRARNKPVQVAVASLSSGSGATFTALTLVNLLGLRGISCGAVEHPALEPEWHALLDLGGKRGAVSAVMPQDPRYIRVLSENLMWHALEPTYRNDEADLAIKNRLMLESLTQTIVVTDISSRWVGKEGEELLLRADILLLVADPCPAKWTPQRLQSSTAVCFERERLNRTTMWIANKDVPFSHRGEWLRLIPSKPVTSIPQLPSAEWTQFMWQGAWATKHKSWLPMLERAFEPIFNKLFA</sequence>
<dbReference type="InterPro" id="IPR008271">
    <property type="entry name" value="Ser/Thr_kinase_AS"/>
</dbReference>
<dbReference type="Proteomes" id="UP000838686">
    <property type="component" value="Unassembled WGS sequence"/>
</dbReference>
<dbReference type="PANTHER" id="PTHR43289">
    <property type="entry name" value="MITOGEN-ACTIVATED PROTEIN KINASE KINASE KINASE 20-RELATED"/>
    <property type="match status" value="1"/>
</dbReference>
<dbReference type="EMBL" id="CAKMMF010000003">
    <property type="protein sequence ID" value="CAH1194954.1"/>
    <property type="molecule type" value="Genomic_DNA"/>
</dbReference>
<feature type="binding site" evidence="5">
    <location>
        <position position="49"/>
    </location>
    <ligand>
        <name>ATP</name>
        <dbReference type="ChEBI" id="CHEBI:30616"/>
    </ligand>
</feature>
<keyword evidence="2 5" id="KW-0547">Nucleotide-binding</keyword>
<evidence type="ECO:0000256" key="3">
    <source>
        <dbReference type="ARBA" id="ARBA00022777"/>
    </source>
</evidence>
<keyword evidence="8" id="KW-1185">Reference proteome</keyword>
<dbReference type="InterPro" id="IPR000719">
    <property type="entry name" value="Prot_kinase_dom"/>
</dbReference>
<evidence type="ECO:0000313" key="8">
    <source>
        <dbReference type="Proteomes" id="UP000838686"/>
    </source>
</evidence>
<proteinExistence type="predicted"/>
<accession>A0ABN8FYW4</accession>